<dbReference type="AlphaFoldDB" id="A0A3M7SE83"/>
<organism evidence="1 2">
    <name type="scientific">Brachionus plicatilis</name>
    <name type="common">Marine rotifer</name>
    <name type="synonym">Brachionus muelleri</name>
    <dbReference type="NCBI Taxonomy" id="10195"/>
    <lineage>
        <taxon>Eukaryota</taxon>
        <taxon>Metazoa</taxon>
        <taxon>Spiralia</taxon>
        <taxon>Gnathifera</taxon>
        <taxon>Rotifera</taxon>
        <taxon>Eurotatoria</taxon>
        <taxon>Monogononta</taxon>
        <taxon>Pseudotrocha</taxon>
        <taxon>Ploima</taxon>
        <taxon>Brachionidae</taxon>
        <taxon>Brachionus</taxon>
    </lineage>
</organism>
<dbReference type="EMBL" id="REGN01001524">
    <property type="protein sequence ID" value="RNA34096.1"/>
    <property type="molecule type" value="Genomic_DNA"/>
</dbReference>
<keyword evidence="2" id="KW-1185">Reference proteome</keyword>
<protein>
    <submittedName>
        <fullName evidence="1">Uncharacterized protein</fullName>
    </submittedName>
</protein>
<comment type="caution">
    <text evidence="1">The sequence shown here is derived from an EMBL/GenBank/DDBJ whole genome shotgun (WGS) entry which is preliminary data.</text>
</comment>
<name>A0A3M7SE83_BRAPC</name>
<accession>A0A3M7SE83</accession>
<sequence>MALGNGLRGIYFKLYTIPLEIKNLLMGEKRKRGAPKKATKALVKIDDGNILVKEGNSSRSITLGQLYNLKVIPENVSNLQQANNLDLLRW</sequence>
<gene>
    <name evidence="1" type="ORF">BpHYR1_009860</name>
</gene>
<reference evidence="1 2" key="1">
    <citation type="journal article" date="2018" name="Sci. Rep.">
        <title>Genomic signatures of local adaptation to the degree of environmental predictability in rotifers.</title>
        <authorList>
            <person name="Franch-Gras L."/>
            <person name="Hahn C."/>
            <person name="Garcia-Roger E.M."/>
            <person name="Carmona M.J."/>
            <person name="Serra M."/>
            <person name="Gomez A."/>
        </authorList>
    </citation>
    <scope>NUCLEOTIDE SEQUENCE [LARGE SCALE GENOMIC DNA]</scope>
    <source>
        <strain evidence="1">HYR1</strain>
    </source>
</reference>
<proteinExistence type="predicted"/>
<dbReference type="OrthoDB" id="119028at2759"/>
<evidence type="ECO:0000313" key="1">
    <source>
        <dbReference type="EMBL" id="RNA34096.1"/>
    </source>
</evidence>
<evidence type="ECO:0000313" key="2">
    <source>
        <dbReference type="Proteomes" id="UP000276133"/>
    </source>
</evidence>
<dbReference type="Proteomes" id="UP000276133">
    <property type="component" value="Unassembled WGS sequence"/>
</dbReference>